<dbReference type="GO" id="GO:1990904">
    <property type="term" value="C:ribonucleoprotein complex"/>
    <property type="evidence" value="ECO:0007669"/>
    <property type="project" value="UniProtKB-KW"/>
</dbReference>
<gene>
    <name evidence="7" type="ORF">YALI1_C21634g</name>
</gene>
<dbReference type="KEGG" id="yli:7009457"/>
<dbReference type="GO" id="GO:0005840">
    <property type="term" value="C:ribosome"/>
    <property type="evidence" value="ECO:0007669"/>
    <property type="project" value="UniProtKB-KW"/>
</dbReference>
<proteinExistence type="inferred from homology"/>
<evidence type="ECO:0000313" key="8">
    <source>
        <dbReference type="Proteomes" id="UP000182444"/>
    </source>
</evidence>
<evidence type="ECO:0000256" key="1">
    <source>
        <dbReference type="ARBA" id="ARBA00004173"/>
    </source>
</evidence>
<name>A0A1D8NBB1_YARLL</name>
<sequence>MAVRSKNTVIKLFSSAKTGVMRTVFRPRVARPITQVKYDPIVKRMVLFEETKTRRGAVEPRGKEPKKSDD</sequence>
<dbReference type="Proteomes" id="UP000182444">
    <property type="component" value="Chromosome 1C"/>
</dbReference>
<evidence type="ECO:0000256" key="2">
    <source>
        <dbReference type="ARBA" id="ARBA00007596"/>
    </source>
</evidence>
<dbReference type="GO" id="GO:0006412">
    <property type="term" value="P:translation"/>
    <property type="evidence" value="ECO:0007669"/>
    <property type="project" value="InterPro"/>
</dbReference>
<keyword evidence="5" id="KW-0687">Ribonucleoprotein</keyword>
<reference evidence="7 8" key="1">
    <citation type="journal article" date="2016" name="PLoS ONE">
        <title>Sequence Assembly of Yarrowia lipolytica Strain W29/CLIB89 Shows Transposable Element Diversity.</title>
        <authorList>
            <person name="Magnan C."/>
            <person name="Yu J."/>
            <person name="Chang I."/>
            <person name="Jahn E."/>
            <person name="Kanomata Y."/>
            <person name="Wu J."/>
            <person name="Zeller M."/>
            <person name="Oakes M."/>
            <person name="Baldi P."/>
            <person name="Sandmeyer S."/>
        </authorList>
    </citation>
    <scope>NUCLEOTIDE SEQUENCE [LARGE SCALE GENOMIC DNA]</scope>
    <source>
        <strain evidence="8">CLIB89(W29)</strain>
    </source>
</reference>
<dbReference type="VEuPathDB" id="FungiDB:YALI1_C21634g"/>
<dbReference type="OrthoDB" id="275534at2759"/>
<dbReference type="SUPFAM" id="SSF57829">
    <property type="entry name" value="Zn-binding ribosomal proteins"/>
    <property type="match status" value="1"/>
</dbReference>
<dbReference type="GO" id="GO:0005739">
    <property type="term" value="C:mitochondrion"/>
    <property type="evidence" value="ECO:0007669"/>
    <property type="project" value="UniProtKB-SubCell"/>
</dbReference>
<evidence type="ECO:0000256" key="6">
    <source>
        <dbReference type="ARBA" id="ARBA00035275"/>
    </source>
</evidence>
<dbReference type="VEuPathDB" id="FungiDB:YALI0_C15323g"/>
<evidence type="ECO:0000256" key="3">
    <source>
        <dbReference type="ARBA" id="ARBA00022980"/>
    </source>
</evidence>
<dbReference type="InterPro" id="IPR038584">
    <property type="entry name" value="Ribosomal_bL33_sf"/>
</dbReference>
<evidence type="ECO:0000256" key="4">
    <source>
        <dbReference type="ARBA" id="ARBA00023128"/>
    </source>
</evidence>
<dbReference type="PANTHER" id="PTHR47037:SF1">
    <property type="entry name" value="LARGE RIBOSOMAL SUBUNIT PROTEIN BL33M"/>
    <property type="match status" value="1"/>
</dbReference>
<accession>A0A1D8NBB1</accession>
<organism evidence="7 8">
    <name type="scientific">Yarrowia lipolytica</name>
    <name type="common">Candida lipolytica</name>
    <dbReference type="NCBI Taxonomy" id="4952"/>
    <lineage>
        <taxon>Eukaryota</taxon>
        <taxon>Fungi</taxon>
        <taxon>Dikarya</taxon>
        <taxon>Ascomycota</taxon>
        <taxon>Saccharomycotina</taxon>
        <taxon>Dipodascomycetes</taxon>
        <taxon>Dipodascales</taxon>
        <taxon>Dipodascales incertae sedis</taxon>
        <taxon>Yarrowia</taxon>
    </lineage>
</organism>
<dbReference type="EMBL" id="CP017555">
    <property type="protein sequence ID" value="AOW02916.1"/>
    <property type="molecule type" value="Genomic_DNA"/>
</dbReference>
<protein>
    <recommendedName>
        <fullName evidence="6">Large ribosomal subunit protein bL33m</fullName>
    </recommendedName>
</protein>
<evidence type="ECO:0000313" key="7">
    <source>
        <dbReference type="EMBL" id="AOW02916.1"/>
    </source>
</evidence>
<comment type="similarity">
    <text evidence="2">Belongs to the bacterial ribosomal protein bL33 family.</text>
</comment>
<dbReference type="RefSeq" id="XP_002143033.1">
    <property type="nucleotide sequence ID" value="XM_002142997.3"/>
</dbReference>
<dbReference type="AlphaFoldDB" id="A0A1D8NBB1"/>
<dbReference type="PANTHER" id="PTHR47037">
    <property type="entry name" value="39S RIBOSOMAL PROTEIN L33, MITOCHONDRIAL"/>
    <property type="match status" value="1"/>
</dbReference>
<dbReference type="Gene3D" id="2.20.28.120">
    <property type="entry name" value="Ribosomal protein L33"/>
    <property type="match status" value="1"/>
</dbReference>
<dbReference type="InterPro" id="IPR011332">
    <property type="entry name" value="Ribosomal_zn-bd"/>
</dbReference>
<keyword evidence="3" id="KW-0689">Ribosomal protein</keyword>
<evidence type="ECO:0000256" key="5">
    <source>
        <dbReference type="ARBA" id="ARBA00023274"/>
    </source>
</evidence>
<dbReference type="GeneID" id="7009457"/>
<dbReference type="InterPro" id="IPR052008">
    <property type="entry name" value="Mitoribosomal_protein_bL33"/>
</dbReference>
<comment type="subcellular location">
    <subcellularLocation>
        <location evidence="1">Mitochondrion</location>
    </subcellularLocation>
</comment>
<keyword evidence="4" id="KW-0496">Mitochondrion</keyword>